<evidence type="ECO:0008006" key="4">
    <source>
        <dbReference type="Google" id="ProtNLM"/>
    </source>
</evidence>
<reference evidence="2 3" key="1">
    <citation type="submission" date="2017-06" db="EMBL/GenBank/DDBJ databases">
        <authorList>
            <person name="Kim H.J."/>
            <person name="Triplett B.A."/>
        </authorList>
    </citation>
    <scope>NUCLEOTIDE SEQUENCE [LARGE SCALE GENOMIC DNA]</scope>
    <source>
        <strain evidence="2 3">DSM 18704</strain>
    </source>
</reference>
<name>A0A239IU71_9BACT</name>
<keyword evidence="1" id="KW-0732">Signal</keyword>
<protein>
    <recommendedName>
        <fullName evidence="4">Sigma E regulatory protein, MucB/RseB</fullName>
    </recommendedName>
</protein>
<evidence type="ECO:0000313" key="3">
    <source>
        <dbReference type="Proteomes" id="UP000198356"/>
    </source>
</evidence>
<gene>
    <name evidence="2" type="ORF">SAMN05421770_103283</name>
</gene>
<accession>A0A239IU71</accession>
<organism evidence="2 3">
    <name type="scientific">Granulicella rosea</name>
    <dbReference type="NCBI Taxonomy" id="474952"/>
    <lineage>
        <taxon>Bacteria</taxon>
        <taxon>Pseudomonadati</taxon>
        <taxon>Acidobacteriota</taxon>
        <taxon>Terriglobia</taxon>
        <taxon>Terriglobales</taxon>
        <taxon>Acidobacteriaceae</taxon>
        <taxon>Granulicella</taxon>
    </lineage>
</organism>
<feature type="chain" id="PRO_5013258069" description="Sigma E regulatory protein, MucB/RseB" evidence="1">
    <location>
        <begin position="25"/>
        <end position="295"/>
    </location>
</feature>
<evidence type="ECO:0000313" key="2">
    <source>
        <dbReference type="EMBL" id="SNS97127.1"/>
    </source>
</evidence>
<dbReference type="EMBL" id="FZOU01000003">
    <property type="protein sequence ID" value="SNS97127.1"/>
    <property type="molecule type" value="Genomic_DNA"/>
</dbReference>
<dbReference type="OrthoDB" id="117742at2"/>
<dbReference type="RefSeq" id="WP_089408392.1">
    <property type="nucleotide sequence ID" value="NZ_FZOU01000003.1"/>
</dbReference>
<keyword evidence="3" id="KW-1185">Reference proteome</keyword>
<proteinExistence type="predicted"/>
<dbReference type="AlphaFoldDB" id="A0A239IU71"/>
<evidence type="ECO:0000256" key="1">
    <source>
        <dbReference type="SAM" id="SignalP"/>
    </source>
</evidence>
<sequence length="295" mass="32807">MRRHPRTPFRTLAGLVLMLGSALRAPSQMTPEAAHDLIAQAAKHELEIIQFNGVFVRYRVHIVNGHGDQYRDVIESKDGTVARLIFKEGRPLTPEEDQAEHERLKAMIDSPAAFAKHVRGDVTGKKLAVDLVSLMPDAMTYTWVPGQPQFPMPGSSSGQVVLDFVPNPRWHPPTMTSEALTGLRGRVWIDPQSHRMLRLDADIFQGVNFGWGMLAHIYPGGHVILEQTDVAAAGSPNQRWIFSHFIQHVTVRALMVKTVRENSEIAASGFQVIPSMPYPDAIRLLLATPLPAKLQ</sequence>
<feature type="signal peptide" evidence="1">
    <location>
        <begin position="1"/>
        <end position="24"/>
    </location>
</feature>
<dbReference type="Proteomes" id="UP000198356">
    <property type="component" value="Unassembled WGS sequence"/>
</dbReference>